<dbReference type="PANTHER" id="PTHR33067">
    <property type="entry name" value="RNA-DIRECTED DNA POLYMERASE-RELATED"/>
    <property type="match status" value="1"/>
</dbReference>
<gene>
    <name evidence="2" type="primary">LOC113874162</name>
</gene>
<dbReference type="CDD" id="cd00303">
    <property type="entry name" value="retropepsin_like"/>
    <property type="match status" value="1"/>
</dbReference>
<dbReference type="OrthoDB" id="1417277at2759"/>
<dbReference type="KEGG" id="aprc:113874162"/>
<accession>A0A8B8MLR8</accession>
<dbReference type="InterPro" id="IPR021109">
    <property type="entry name" value="Peptidase_aspartic_dom_sf"/>
</dbReference>
<sequence length="220" mass="25746">MKKQFFEEDCRPVDTEKYKRLPYSQRVQNPKQEEQFERFLNVFKKLQINIPFAKALEQMSSYAKFMKELLSKKRKLEHDKTVPLTKQCSVILKRKLPQKLKDLESFSIPCEIGKCTVEKALYDLRASINLMPLAIIRKLGIKEVKPTNITLQLADRSYIYPYGVVEDLLVKIDKFILLADFVIFDMEVDTNILLILSRPFLATGRALIDVSSCLNYKMKR</sequence>
<dbReference type="Proteomes" id="UP000694853">
    <property type="component" value="Unplaced"/>
</dbReference>
<organism evidence="1 2">
    <name type="scientific">Abrus precatorius</name>
    <name type="common">Indian licorice</name>
    <name type="synonym">Glycine abrus</name>
    <dbReference type="NCBI Taxonomy" id="3816"/>
    <lineage>
        <taxon>Eukaryota</taxon>
        <taxon>Viridiplantae</taxon>
        <taxon>Streptophyta</taxon>
        <taxon>Embryophyta</taxon>
        <taxon>Tracheophyta</taxon>
        <taxon>Spermatophyta</taxon>
        <taxon>Magnoliopsida</taxon>
        <taxon>eudicotyledons</taxon>
        <taxon>Gunneridae</taxon>
        <taxon>Pentapetalae</taxon>
        <taxon>rosids</taxon>
        <taxon>fabids</taxon>
        <taxon>Fabales</taxon>
        <taxon>Fabaceae</taxon>
        <taxon>Papilionoideae</taxon>
        <taxon>50 kb inversion clade</taxon>
        <taxon>NPAAA clade</taxon>
        <taxon>indigoferoid/millettioid clade</taxon>
        <taxon>Abreae</taxon>
        <taxon>Abrus</taxon>
    </lineage>
</organism>
<reference evidence="1" key="1">
    <citation type="journal article" date="2019" name="Toxins">
        <title>Detection of Abrin-Like and Prepropulchellin-Like Toxin Genes and Transcripts Using Whole Genome Sequencing and Full-Length Transcript Sequencing of Abrus precatorius.</title>
        <authorList>
            <person name="Hovde B.T."/>
            <person name="Daligault H.E."/>
            <person name="Hanschen E.R."/>
            <person name="Kunde Y.A."/>
            <person name="Johnson M.B."/>
            <person name="Starkenburg S.R."/>
            <person name="Johnson S.L."/>
        </authorList>
    </citation>
    <scope>NUCLEOTIDE SEQUENCE [LARGE SCALE GENOMIC DNA]</scope>
</reference>
<dbReference type="AlphaFoldDB" id="A0A8B8MLR8"/>
<dbReference type="RefSeq" id="XP_027368184.1">
    <property type="nucleotide sequence ID" value="XM_027512383.1"/>
</dbReference>
<proteinExistence type="predicted"/>
<dbReference type="PANTHER" id="PTHR33067:SF9">
    <property type="entry name" value="RNA-DIRECTED DNA POLYMERASE"/>
    <property type="match status" value="1"/>
</dbReference>
<evidence type="ECO:0000313" key="1">
    <source>
        <dbReference type="Proteomes" id="UP000694853"/>
    </source>
</evidence>
<dbReference type="GeneID" id="113874162"/>
<protein>
    <submittedName>
        <fullName evidence="2">Uncharacterized protein LOC113874162</fullName>
    </submittedName>
</protein>
<dbReference type="Gene3D" id="2.40.70.10">
    <property type="entry name" value="Acid Proteases"/>
    <property type="match status" value="1"/>
</dbReference>
<name>A0A8B8MLR8_ABRPR</name>
<keyword evidence="1" id="KW-1185">Reference proteome</keyword>
<evidence type="ECO:0000313" key="2">
    <source>
        <dbReference type="RefSeq" id="XP_027368184.1"/>
    </source>
</evidence>
<reference evidence="2" key="2">
    <citation type="submission" date="2025-08" db="UniProtKB">
        <authorList>
            <consortium name="RefSeq"/>
        </authorList>
    </citation>
    <scope>IDENTIFICATION</scope>
    <source>
        <tissue evidence="2">Young leaves</tissue>
    </source>
</reference>